<name>A0AA85K1V0_TRIRE</name>
<reference evidence="2" key="2">
    <citation type="submission" date="2023-11" db="UniProtKB">
        <authorList>
            <consortium name="WormBaseParasite"/>
        </authorList>
    </citation>
    <scope>IDENTIFICATION</scope>
</reference>
<dbReference type="WBParaSite" id="TREG1_60680.1">
    <property type="protein sequence ID" value="TREG1_60680.1"/>
    <property type="gene ID" value="TREG1_60680"/>
</dbReference>
<evidence type="ECO:0000313" key="1">
    <source>
        <dbReference type="Proteomes" id="UP000050795"/>
    </source>
</evidence>
<accession>A0AA85K1V0</accession>
<sequence length="104" mass="11419">MNIRLQPYISIALVSMPKFSSPGSSLYLLSSFVRPSVVETMLLSCICMHIYHGRNADRPIVFDVGPFDACLLVSRPGPSLSVCLSACLPVYRIVQSTATRKTII</sequence>
<dbReference type="Proteomes" id="UP000050795">
    <property type="component" value="Unassembled WGS sequence"/>
</dbReference>
<reference evidence="1" key="1">
    <citation type="submission" date="2022-06" db="EMBL/GenBank/DDBJ databases">
        <authorList>
            <person name="Berger JAMES D."/>
            <person name="Berger JAMES D."/>
        </authorList>
    </citation>
    <scope>NUCLEOTIDE SEQUENCE [LARGE SCALE GENOMIC DNA]</scope>
</reference>
<proteinExistence type="predicted"/>
<evidence type="ECO:0000313" key="2">
    <source>
        <dbReference type="WBParaSite" id="TREG1_60680.1"/>
    </source>
</evidence>
<protein>
    <submittedName>
        <fullName evidence="2">Uncharacterized protein</fullName>
    </submittedName>
</protein>
<dbReference type="AlphaFoldDB" id="A0AA85K1V0"/>
<keyword evidence="1" id="KW-1185">Reference proteome</keyword>
<organism evidence="1 2">
    <name type="scientific">Trichobilharzia regenti</name>
    <name type="common">Nasal bird schistosome</name>
    <dbReference type="NCBI Taxonomy" id="157069"/>
    <lineage>
        <taxon>Eukaryota</taxon>
        <taxon>Metazoa</taxon>
        <taxon>Spiralia</taxon>
        <taxon>Lophotrochozoa</taxon>
        <taxon>Platyhelminthes</taxon>
        <taxon>Trematoda</taxon>
        <taxon>Digenea</taxon>
        <taxon>Strigeidida</taxon>
        <taxon>Schistosomatoidea</taxon>
        <taxon>Schistosomatidae</taxon>
        <taxon>Trichobilharzia</taxon>
    </lineage>
</organism>